<evidence type="ECO:0000256" key="3">
    <source>
        <dbReference type="ARBA" id="ARBA00023098"/>
    </source>
</evidence>
<keyword evidence="5" id="KW-1185">Reference proteome</keyword>
<keyword evidence="3" id="KW-0443">Lipid metabolism</keyword>
<dbReference type="PANTHER" id="PTHR38764:SF1">
    <property type="entry name" value="ACYL CARRIER PROTEIN PHOSPHODIESTERASE"/>
    <property type="match status" value="1"/>
</dbReference>
<accession>A0A163BKQ3</accession>
<keyword evidence="1" id="KW-0444">Lipid biosynthesis</keyword>
<name>A0A163BKQ3_9FLAO</name>
<dbReference type="RefSeq" id="WP_066311728.1">
    <property type="nucleotide sequence ID" value="NZ_CANLSS010000014.1"/>
</dbReference>
<sequence length="194" mass="22812">MNFLAHIYLSGDDPELKIGNFIADSVKGKKYLDYPERISQGITLHRKIDFYTDTNAIVRQSVSRLFPKYGHYSSVIVDILYDHFLAANWSEYSNIPLKEYTLGFYKLLEENYDILPKRIQNFLPYMIQDNWLLSYATVSGIGDVLAGMNRRTKNKSKMHLAVVELESYYEDFNSEFHSFFKQLEHYTKDEMSKL</sequence>
<protein>
    <submittedName>
        <fullName evidence="4">ACP phosphodiesterase</fullName>
    </submittedName>
</protein>
<organism evidence="4 5">
    <name type="scientific">Aquimarina aggregata</name>
    <dbReference type="NCBI Taxonomy" id="1642818"/>
    <lineage>
        <taxon>Bacteria</taxon>
        <taxon>Pseudomonadati</taxon>
        <taxon>Bacteroidota</taxon>
        <taxon>Flavobacteriia</taxon>
        <taxon>Flavobacteriales</taxon>
        <taxon>Flavobacteriaceae</taxon>
        <taxon>Aquimarina</taxon>
    </lineage>
</organism>
<comment type="caution">
    <text evidence="4">The sequence shown here is derived from an EMBL/GenBank/DDBJ whole genome shotgun (WGS) entry which is preliminary data.</text>
</comment>
<keyword evidence="2" id="KW-0378">Hydrolase</keyword>
<evidence type="ECO:0000313" key="5">
    <source>
        <dbReference type="Proteomes" id="UP000076715"/>
    </source>
</evidence>
<dbReference type="Proteomes" id="UP000076715">
    <property type="component" value="Unassembled WGS sequence"/>
</dbReference>
<reference evidence="4 5" key="1">
    <citation type="submission" date="2016-01" db="EMBL/GenBank/DDBJ databases">
        <title>The draft genome sequence of Aquimarina sp. RZW4-3-2.</title>
        <authorList>
            <person name="Wang Y."/>
        </authorList>
    </citation>
    <scope>NUCLEOTIDE SEQUENCE [LARGE SCALE GENOMIC DNA]</scope>
    <source>
        <strain evidence="4 5">RZW4-3-2</strain>
    </source>
</reference>
<dbReference type="OrthoDB" id="8442777at2"/>
<evidence type="ECO:0000313" key="4">
    <source>
        <dbReference type="EMBL" id="KZS41492.1"/>
    </source>
</evidence>
<dbReference type="STRING" id="1642818.AWE51_21005"/>
<gene>
    <name evidence="4" type="ORF">AWE51_21005</name>
</gene>
<dbReference type="EMBL" id="LQRT01000004">
    <property type="protein sequence ID" value="KZS41492.1"/>
    <property type="molecule type" value="Genomic_DNA"/>
</dbReference>
<proteinExistence type="predicted"/>
<dbReference type="PIRSF" id="PIRSF011489">
    <property type="entry name" value="DUF479"/>
    <property type="match status" value="1"/>
</dbReference>
<dbReference type="Pfam" id="PF04336">
    <property type="entry name" value="ACP_PD"/>
    <property type="match status" value="1"/>
</dbReference>
<evidence type="ECO:0000256" key="2">
    <source>
        <dbReference type="ARBA" id="ARBA00022801"/>
    </source>
</evidence>
<dbReference type="PANTHER" id="PTHR38764">
    <property type="entry name" value="ACYL CARRIER PROTEIN PHOSPHODIESTERASE"/>
    <property type="match status" value="1"/>
</dbReference>
<dbReference type="AlphaFoldDB" id="A0A163BKQ3"/>
<dbReference type="GO" id="GO:0006633">
    <property type="term" value="P:fatty acid biosynthetic process"/>
    <property type="evidence" value="ECO:0007669"/>
    <property type="project" value="InterPro"/>
</dbReference>
<dbReference type="GO" id="GO:0008770">
    <property type="term" value="F:[acyl-carrier-protein] phosphodiesterase activity"/>
    <property type="evidence" value="ECO:0007669"/>
    <property type="project" value="InterPro"/>
</dbReference>
<evidence type="ECO:0000256" key="1">
    <source>
        <dbReference type="ARBA" id="ARBA00022516"/>
    </source>
</evidence>
<dbReference type="InterPro" id="IPR007431">
    <property type="entry name" value="ACP_PD"/>
</dbReference>